<dbReference type="EMBL" id="LJJB01000013">
    <property type="protein sequence ID" value="KQL45034.1"/>
    <property type="molecule type" value="Genomic_DNA"/>
</dbReference>
<dbReference type="PANTHER" id="PTHR37943">
    <property type="entry name" value="PROTEIN VES"/>
    <property type="match status" value="1"/>
</dbReference>
<name>A0ABR5N3F1_BRECH</name>
<dbReference type="InterPro" id="IPR014710">
    <property type="entry name" value="RmlC-like_jellyroll"/>
</dbReference>
<keyword evidence="2" id="KW-1185">Reference proteome</keyword>
<dbReference type="Gene3D" id="2.60.120.10">
    <property type="entry name" value="Jelly Rolls"/>
    <property type="match status" value="1"/>
</dbReference>
<protein>
    <recommendedName>
        <fullName evidence="3">HutD-family protein</fullName>
    </recommendedName>
</protein>
<accession>A0ABR5N3F1</accession>
<evidence type="ECO:0000313" key="1">
    <source>
        <dbReference type="EMBL" id="KQL45034.1"/>
    </source>
</evidence>
<evidence type="ECO:0000313" key="2">
    <source>
        <dbReference type="Proteomes" id="UP000051063"/>
    </source>
</evidence>
<dbReference type="Proteomes" id="UP000051063">
    <property type="component" value="Unassembled WGS sequence"/>
</dbReference>
<gene>
    <name evidence="1" type="ORF">AN963_27335</name>
</gene>
<dbReference type="RefSeq" id="WP_055747633.1">
    <property type="nucleotide sequence ID" value="NZ_LJJB01000013.1"/>
</dbReference>
<dbReference type="SUPFAM" id="SSF51182">
    <property type="entry name" value="RmlC-like cupins"/>
    <property type="match status" value="1"/>
</dbReference>
<reference evidence="1 2" key="1">
    <citation type="submission" date="2015-09" db="EMBL/GenBank/DDBJ databases">
        <title>Genome sequencing project for genomic taxonomy and phylogenomics of Bacillus-like bacteria.</title>
        <authorList>
            <person name="Liu B."/>
            <person name="Wang J."/>
            <person name="Zhu Y."/>
            <person name="Liu G."/>
            <person name="Chen Q."/>
            <person name="Chen Z."/>
            <person name="Lan J."/>
            <person name="Che J."/>
            <person name="Ge C."/>
            <person name="Shi H."/>
            <person name="Pan Z."/>
            <person name="Liu X."/>
        </authorList>
    </citation>
    <scope>NUCLEOTIDE SEQUENCE [LARGE SCALE GENOMIC DNA]</scope>
    <source>
        <strain evidence="1 2">DSM 8552</strain>
    </source>
</reference>
<sequence>MTYTVNIIPKQDQQTSRWSGGTTTQLSIYPNHADYGQRNFIWRLSSAAVEIKESEFTRLPGYWRHLMILEGELDIEHEGHHRIRLKPFEQDSFSGDWSTRSFGKVKDFNLMLAEGCHGKLEAIRLESGSTRTIECSWPEGSLVRWEAFYAAAGQMRIRMNGGRELDLAEGDLLLVTCDDPNGHSVRIELAGAGAAIRANLFMMI</sequence>
<dbReference type="InterPro" id="IPR010282">
    <property type="entry name" value="Uncharacterised_HutD/Ves"/>
</dbReference>
<dbReference type="Pfam" id="PF05962">
    <property type="entry name" value="HutD"/>
    <property type="match status" value="1"/>
</dbReference>
<proteinExistence type="predicted"/>
<comment type="caution">
    <text evidence="1">The sequence shown here is derived from an EMBL/GenBank/DDBJ whole genome shotgun (WGS) entry which is preliminary data.</text>
</comment>
<evidence type="ECO:0008006" key="3">
    <source>
        <dbReference type="Google" id="ProtNLM"/>
    </source>
</evidence>
<organism evidence="1 2">
    <name type="scientific">Brevibacillus choshinensis</name>
    <dbReference type="NCBI Taxonomy" id="54911"/>
    <lineage>
        <taxon>Bacteria</taxon>
        <taxon>Bacillati</taxon>
        <taxon>Bacillota</taxon>
        <taxon>Bacilli</taxon>
        <taxon>Bacillales</taxon>
        <taxon>Paenibacillaceae</taxon>
        <taxon>Brevibacillus</taxon>
    </lineage>
</organism>
<dbReference type="InterPro" id="IPR011051">
    <property type="entry name" value="RmlC_Cupin_sf"/>
</dbReference>
<dbReference type="PANTHER" id="PTHR37943:SF1">
    <property type="entry name" value="PROTEIN VES"/>
    <property type="match status" value="1"/>
</dbReference>